<dbReference type="SMART" id="SM00645">
    <property type="entry name" value="Pept_C1"/>
    <property type="match status" value="1"/>
</dbReference>
<comment type="similarity">
    <text evidence="3">Belongs to the peptidase C1 family.</text>
</comment>
<name>A0A2H6KAB2_9APIC</name>
<comment type="cofactor">
    <cofactor evidence="2">
        <name>chloride</name>
        <dbReference type="ChEBI" id="CHEBI:17996"/>
    </cofactor>
</comment>
<evidence type="ECO:0000256" key="3">
    <source>
        <dbReference type="ARBA" id="ARBA00008455"/>
    </source>
</evidence>
<evidence type="ECO:0000256" key="12">
    <source>
        <dbReference type="ARBA" id="ARBA00029779"/>
    </source>
</evidence>
<dbReference type="PROSITE" id="PS00640">
    <property type="entry name" value="THIOL_PROTEASE_ASN"/>
    <property type="match status" value="1"/>
</dbReference>
<gene>
    <name evidence="17" type="ORF">BOVATA_014160</name>
</gene>
<feature type="domain" description="Peptidase C1A papain C-terminal" evidence="16">
    <location>
        <begin position="297"/>
        <end position="544"/>
    </location>
</feature>
<evidence type="ECO:0000256" key="5">
    <source>
        <dbReference type="ARBA" id="ARBA00012059"/>
    </source>
</evidence>
<dbReference type="Proteomes" id="UP000236319">
    <property type="component" value="Unassembled WGS sequence"/>
</dbReference>
<dbReference type="AlphaFoldDB" id="A0A2H6KAB2"/>
<accession>A0A2H6KAB2</accession>
<evidence type="ECO:0000256" key="2">
    <source>
        <dbReference type="ARBA" id="ARBA00001923"/>
    </source>
</evidence>
<dbReference type="Pfam" id="PF00112">
    <property type="entry name" value="Peptidase_C1"/>
    <property type="match status" value="1"/>
</dbReference>
<dbReference type="PROSITE" id="PS00639">
    <property type="entry name" value="THIOL_PROTEASE_HIS"/>
    <property type="match status" value="1"/>
</dbReference>
<evidence type="ECO:0000256" key="4">
    <source>
        <dbReference type="ARBA" id="ARBA00011610"/>
    </source>
</evidence>
<dbReference type="GeneID" id="39873693"/>
<evidence type="ECO:0000256" key="7">
    <source>
        <dbReference type="ARBA" id="ARBA00023145"/>
    </source>
</evidence>
<evidence type="ECO:0000256" key="1">
    <source>
        <dbReference type="ARBA" id="ARBA00000738"/>
    </source>
</evidence>
<sequence>MLYASYVINKTTPDGSRDLDLKGYGLTKPILLDSCGTVSSHKQQLVASNGTDTVNMALTYSVTMSKSSDTDEIPPDTLGGRIFQSRAVGGPDVACGSDVPNSPEGNLHLGNYLEHLKTHYCLDKSTDVHLSLDVTAYSDNTNAPNRNVWRALAVKDKVGNVVGRWTAVSDQGFEIIFRNNARYFFYLHYTKRDGDQYETDVTKTQIGWVYETNGPSDEHATRRCAYAARIDGTKPSVTTIVQLQSNDVKNKYRQITRFISHYTGGIGSAAAHKISPKKGPYPCDCSSRDRLDFDDDVPESFAWHTQASIPVVNQEQCGSCYAIATRYVLQARFLIALERSNDRTPEQDKALEELSHNHFDPEDTSDCSMFNQGCKGGYPYLMGKQMHELGISVVKGDKKQCAILTAERRYFAKDYGYVSGCSQCTACQGEELIMREIYANGPVVTAVDAAILNTEYDGSVISAVGSEHNSGVCDIEQHPILTGWEYTSHAVAIVGWGQQLEQGKMVKYWLCRNSWGADWGEEGYFKIERGKNVFGVESEAVFVDPDLSRFKQAPADARLHDIHYHY</sequence>
<dbReference type="Gene3D" id="3.90.70.10">
    <property type="entry name" value="Cysteine proteinases"/>
    <property type="match status" value="1"/>
</dbReference>
<keyword evidence="8" id="KW-1015">Disulfide bond</keyword>
<dbReference type="EMBL" id="BDSA01000001">
    <property type="protein sequence ID" value="GBE59923.1"/>
    <property type="molecule type" value="Genomic_DNA"/>
</dbReference>
<evidence type="ECO:0000256" key="13">
    <source>
        <dbReference type="ARBA" id="ARBA00030778"/>
    </source>
</evidence>
<dbReference type="OrthoDB" id="640249at2759"/>
<organism evidence="17 18">
    <name type="scientific">Babesia ovata</name>
    <dbReference type="NCBI Taxonomy" id="189622"/>
    <lineage>
        <taxon>Eukaryota</taxon>
        <taxon>Sar</taxon>
        <taxon>Alveolata</taxon>
        <taxon>Apicomplexa</taxon>
        <taxon>Aconoidasida</taxon>
        <taxon>Piroplasmida</taxon>
        <taxon>Babesiidae</taxon>
        <taxon>Babesia</taxon>
    </lineage>
</organism>
<dbReference type="SUPFAM" id="SSF75001">
    <property type="entry name" value="Dipeptidyl peptidase I (cathepsin C), exclusion domain"/>
    <property type="match status" value="1"/>
</dbReference>
<dbReference type="InterPro" id="IPR014882">
    <property type="entry name" value="CathepsinC_exc"/>
</dbReference>
<evidence type="ECO:0000259" key="16">
    <source>
        <dbReference type="SMART" id="SM00645"/>
    </source>
</evidence>
<dbReference type="PANTHER" id="PTHR12411">
    <property type="entry name" value="CYSTEINE PROTEASE FAMILY C1-RELATED"/>
    <property type="match status" value="1"/>
</dbReference>
<evidence type="ECO:0000256" key="8">
    <source>
        <dbReference type="ARBA" id="ARBA00023157"/>
    </source>
</evidence>
<evidence type="ECO:0000256" key="15">
    <source>
        <dbReference type="ARBA" id="ARBA00045556"/>
    </source>
</evidence>
<comment type="subunit">
    <text evidence="4">Tetramer of heterotrimers consisting of exclusion domain, heavy- and light chains.</text>
</comment>
<dbReference type="SUPFAM" id="SSF54001">
    <property type="entry name" value="Cysteine proteinases"/>
    <property type="match status" value="1"/>
</dbReference>
<comment type="catalytic activity">
    <reaction evidence="1">
        <text>Release of an N-terminal dipeptide, Xaa-Yaa-|-Zaa-, except when Xaa is Arg or Lys, or Yaa or Zaa is Pro.</text>
        <dbReference type="EC" id="3.4.14.1"/>
    </reaction>
</comment>
<evidence type="ECO:0000256" key="6">
    <source>
        <dbReference type="ARBA" id="ARBA00014709"/>
    </source>
</evidence>
<dbReference type="RefSeq" id="XP_028866166.1">
    <property type="nucleotide sequence ID" value="XM_029010333.1"/>
</dbReference>
<dbReference type="GO" id="GO:0006508">
    <property type="term" value="P:proteolysis"/>
    <property type="evidence" value="ECO:0007669"/>
    <property type="project" value="InterPro"/>
</dbReference>
<dbReference type="InterPro" id="IPR025660">
    <property type="entry name" value="Pept_his_AS"/>
</dbReference>
<dbReference type="GO" id="GO:0008239">
    <property type="term" value="F:dipeptidyl-peptidase activity"/>
    <property type="evidence" value="ECO:0007669"/>
    <property type="project" value="UniProtKB-EC"/>
</dbReference>
<dbReference type="EC" id="3.4.14.1" evidence="5"/>
<dbReference type="Pfam" id="PF08773">
    <property type="entry name" value="CathepsinC_exc"/>
    <property type="match status" value="1"/>
</dbReference>
<dbReference type="InterPro" id="IPR036496">
    <property type="entry name" value="CathepsinC_exc_dom_sf"/>
</dbReference>
<comment type="function">
    <text evidence="15">Thiol protease. Has dipeptidylpeptidase activity. Active against a broad range of dipeptide substrates composed of both polar and hydrophobic amino acids. Proline cannot occupy the P1 position and arginine cannot occupy the P2 position of the substrate. Can act as both an exopeptidase and endopeptidase. Activates serine proteases such as elastase, cathepsin G and granzymes A and B.</text>
</comment>
<keyword evidence="10" id="KW-0868">Chloride</keyword>
<evidence type="ECO:0000313" key="17">
    <source>
        <dbReference type="EMBL" id="GBE59923.1"/>
    </source>
</evidence>
<dbReference type="InterPro" id="IPR013128">
    <property type="entry name" value="Peptidase_C1A"/>
</dbReference>
<proteinExistence type="inferred from homology"/>
<protein>
    <recommendedName>
        <fullName evidence="6">Dipeptidyl peptidase 1</fullName>
        <ecNumber evidence="5">3.4.14.1</ecNumber>
    </recommendedName>
    <alternativeName>
        <fullName evidence="12">Cathepsin C</fullName>
    </alternativeName>
    <alternativeName>
        <fullName evidence="11">Cathepsin J</fullName>
    </alternativeName>
    <alternativeName>
        <fullName evidence="14">Dipeptidyl peptidase I</fullName>
    </alternativeName>
    <alternativeName>
        <fullName evidence="13">Dipeptidyl transferase</fullName>
    </alternativeName>
</protein>
<dbReference type="GO" id="GO:0008234">
    <property type="term" value="F:cysteine-type peptidase activity"/>
    <property type="evidence" value="ECO:0007669"/>
    <property type="project" value="InterPro"/>
</dbReference>
<keyword evidence="9" id="KW-0325">Glycoprotein</keyword>
<dbReference type="InterPro" id="IPR000169">
    <property type="entry name" value="Pept_cys_AS"/>
</dbReference>
<keyword evidence="7" id="KW-0865">Zymogen</keyword>
<evidence type="ECO:0000256" key="9">
    <source>
        <dbReference type="ARBA" id="ARBA00023180"/>
    </source>
</evidence>
<dbReference type="VEuPathDB" id="PiroplasmaDB:BOVATA_014160"/>
<evidence type="ECO:0000313" key="18">
    <source>
        <dbReference type="Proteomes" id="UP000236319"/>
    </source>
</evidence>
<reference evidence="17 18" key="1">
    <citation type="journal article" date="2017" name="BMC Genomics">
        <title>Whole-genome assembly of Babesia ovata and comparative genomics between closely related pathogens.</title>
        <authorList>
            <person name="Yamagishi J."/>
            <person name="Asada M."/>
            <person name="Hakimi H."/>
            <person name="Tanaka T.Q."/>
            <person name="Sugimoto C."/>
            <person name="Kawazu S."/>
        </authorList>
    </citation>
    <scope>NUCLEOTIDE SEQUENCE [LARGE SCALE GENOMIC DNA]</scope>
    <source>
        <strain evidence="17 18">Miyake</strain>
    </source>
</reference>
<dbReference type="InterPro" id="IPR038765">
    <property type="entry name" value="Papain-like_cys_pep_sf"/>
</dbReference>
<evidence type="ECO:0000256" key="11">
    <source>
        <dbReference type="ARBA" id="ARBA00029762"/>
    </source>
</evidence>
<dbReference type="InterPro" id="IPR025661">
    <property type="entry name" value="Pept_asp_AS"/>
</dbReference>
<comment type="caution">
    <text evidence="17">The sequence shown here is derived from an EMBL/GenBank/DDBJ whole genome shotgun (WGS) entry which is preliminary data.</text>
</comment>
<dbReference type="InterPro" id="IPR000668">
    <property type="entry name" value="Peptidase_C1A_C"/>
</dbReference>
<dbReference type="Gene3D" id="2.40.128.80">
    <property type="entry name" value="Cathepsin C, exclusion domain"/>
    <property type="match status" value="1"/>
</dbReference>
<evidence type="ECO:0000256" key="14">
    <source>
        <dbReference type="ARBA" id="ARBA00032961"/>
    </source>
</evidence>
<evidence type="ECO:0000256" key="10">
    <source>
        <dbReference type="ARBA" id="ARBA00023214"/>
    </source>
</evidence>
<dbReference type="PROSITE" id="PS00139">
    <property type="entry name" value="THIOL_PROTEASE_CYS"/>
    <property type="match status" value="1"/>
</dbReference>
<keyword evidence="18" id="KW-1185">Reference proteome</keyword>